<organism evidence="1 2">
    <name type="scientific">Candidatus Magasanikbacteria bacterium RIFCSPLOWO2_02_FULL_44_11</name>
    <dbReference type="NCBI Taxonomy" id="1798689"/>
    <lineage>
        <taxon>Bacteria</taxon>
        <taxon>Candidatus Magasanikiibacteriota</taxon>
    </lineage>
</organism>
<reference evidence="1 2" key="1">
    <citation type="journal article" date="2016" name="Nat. Commun.">
        <title>Thousands of microbial genomes shed light on interconnected biogeochemical processes in an aquifer system.</title>
        <authorList>
            <person name="Anantharaman K."/>
            <person name="Brown C.T."/>
            <person name="Hug L.A."/>
            <person name="Sharon I."/>
            <person name="Castelle C.J."/>
            <person name="Probst A.J."/>
            <person name="Thomas B.C."/>
            <person name="Singh A."/>
            <person name="Wilkins M.J."/>
            <person name="Karaoz U."/>
            <person name="Brodie E.L."/>
            <person name="Williams K.H."/>
            <person name="Hubbard S.S."/>
            <person name="Banfield J.F."/>
        </authorList>
    </citation>
    <scope>NUCLEOTIDE SEQUENCE [LARGE SCALE GENOMIC DNA]</scope>
</reference>
<name>A0A1F6N9R6_9BACT</name>
<dbReference type="STRING" id="1798689.A3I29_04360"/>
<dbReference type="EMBL" id="MFQK01000038">
    <property type="protein sequence ID" value="OGH80629.1"/>
    <property type="molecule type" value="Genomic_DNA"/>
</dbReference>
<dbReference type="AlphaFoldDB" id="A0A1F6N9R6"/>
<protein>
    <submittedName>
        <fullName evidence="1">Uncharacterized protein</fullName>
    </submittedName>
</protein>
<evidence type="ECO:0000313" key="1">
    <source>
        <dbReference type="EMBL" id="OGH80629.1"/>
    </source>
</evidence>
<evidence type="ECO:0000313" key="2">
    <source>
        <dbReference type="Proteomes" id="UP000178726"/>
    </source>
</evidence>
<proteinExistence type="predicted"/>
<accession>A0A1F6N9R6</accession>
<dbReference type="Proteomes" id="UP000178726">
    <property type="component" value="Unassembled WGS sequence"/>
</dbReference>
<gene>
    <name evidence="1" type="ORF">A3I29_04360</name>
</gene>
<sequence>MLRCGYAERLDPNTAKVSYVRRLGEGFYPRFHAYLEDHKDGFVVALHLDQKKTSLAGNQHGGEYGGEAVKNEIMRIASIIVPLRVG</sequence>
<comment type="caution">
    <text evidence="1">The sequence shown here is derived from an EMBL/GenBank/DDBJ whole genome shotgun (WGS) entry which is preliminary data.</text>
</comment>